<name>A0A4Y3TNP5_9PROT</name>
<feature type="transmembrane region" description="Helical" evidence="1">
    <location>
        <begin position="357"/>
        <end position="380"/>
    </location>
</feature>
<evidence type="ECO:0000313" key="3">
    <source>
        <dbReference type="Proteomes" id="UP000317617"/>
    </source>
</evidence>
<feature type="transmembrane region" description="Helical" evidence="1">
    <location>
        <begin position="290"/>
        <end position="310"/>
    </location>
</feature>
<evidence type="ECO:0008006" key="4">
    <source>
        <dbReference type="Google" id="ProtNLM"/>
    </source>
</evidence>
<organism evidence="2 3">
    <name type="scientific">Acetobacter orleanensis</name>
    <dbReference type="NCBI Taxonomy" id="104099"/>
    <lineage>
        <taxon>Bacteria</taxon>
        <taxon>Pseudomonadati</taxon>
        <taxon>Pseudomonadota</taxon>
        <taxon>Alphaproteobacteria</taxon>
        <taxon>Acetobacterales</taxon>
        <taxon>Acetobacteraceae</taxon>
        <taxon>Acetobacter</taxon>
    </lineage>
</organism>
<gene>
    <name evidence="2" type="ORF">AOR01nite_19150</name>
</gene>
<dbReference type="PANTHER" id="PTHR30188">
    <property type="entry name" value="ABC TRANSPORTER PERMEASE PROTEIN-RELATED"/>
    <property type="match status" value="1"/>
</dbReference>
<dbReference type="Pfam" id="PF02405">
    <property type="entry name" value="MlaE"/>
    <property type="match status" value="1"/>
</dbReference>
<sequence length="420" mass="43873">MAARCQLFSLIMAATPFGGGGQVETCALMSPHIMTDPTSHTAPQYAAQPPEKPVWTLEGEPNVPCLTLRGTWTVQSGGMAPFPPDGLGQTQGTLTFETQGITGWDSAFVSFLWDVKQAASHAGVQFDPQGLPPTAQRLLALLPDAPAPSKAANHKKPPLLERVGGNTLAILNETGTVSELALETAKGACKALTGKSGMRLKDLASDIWNAGPSALLIVGIVNFLVGAILAFVGLVELRRFAAEIYVANLVGIACAREISAIMTAIVMAGRTGGAYAARISTMLGNEEIDALQVFGIPVSSYILLPSILSLGLMMPLLYIYGTLIAIFGGFVVSVSMMDISPMGYLNTTFDGIALREFVFGFVKSFFFASFIALAACRVGLQAGRSAADVGIAATRAVVIGIVGIIAMDAIFAVMATALGI</sequence>
<dbReference type="InterPro" id="IPR030802">
    <property type="entry name" value="Permease_MalE"/>
</dbReference>
<dbReference type="GO" id="GO:0005548">
    <property type="term" value="F:phospholipid transporter activity"/>
    <property type="evidence" value="ECO:0007669"/>
    <property type="project" value="TreeGrafter"/>
</dbReference>
<feature type="transmembrane region" description="Helical" evidence="1">
    <location>
        <begin position="317"/>
        <end position="337"/>
    </location>
</feature>
<feature type="transmembrane region" description="Helical" evidence="1">
    <location>
        <begin position="392"/>
        <end position="418"/>
    </location>
</feature>
<dbReference type="STRING" id="104099.AD949_09865"/>
<evidence type="ECO:0000313" key="2">
    <source>
        <dbReference type="EMBL" id="GEB83438.1"/>
    </source>
</evidence>
<keyword evidence="1" id="KW-0812">Transmembrane</keyword>
<evidence type="ECO:0000256" key="1">
    <source>
        <dbReference type="SAM" id="Phobius"/>
    </source>
</evidence>
<reference evidence="2 3" key="1">
    <citation type="submission" date="2019-06" db="EMBL/GenBank/DDBJ databases">
        <title>Whole genome shotgun sequence of Acetobacter orleanensis NBRC 13752.</title>
        <authorList>
            <person name="Hosoyama A."/>
            <person name="Uohara A."/>
            <person name="Ohji S."/>
            <person name="Ichikawa N."/>
        </authorList>
    </citation>
    <scope>NUCLEOTIDE SEQUENCE [LARGE SCALE GENOMIC DNA]</scope>
    <source>
        <strain evidence="2 3">NBRC 13752</strain>
    </source>
</reference>
<protein>
    <recommendedName>
        <fullName evidence="4">ABC transporter permease</fullName>
    </recommendedName>
</protein>
<dbReference type="Proteomes" id="UP000317617">
    <property type="component" value="Unassembled WGS sequence"/>
</dbReference>
<dbReference type="GO" id="GO:0043190">
    <property type="term" value="C:ATP-binding cassette (ABC) transporter complex"/>
    <property type="evidence" value="ECO:0007669"/>
    <property type="project" value="InterPro"/>
</dbReference>
<feature type="transmembrane region" description="Helical" evidence="1">
    <location>
        <begin position="246"/>
        <end position="270"/>
    </location>
</feature>
<dbReference type="AlphaFoldDB" id="A0A4Y3TNP5"/>
<proteinExistence type="predicted"/>
<dbReference type="EMBL" id="BJMU01000011">
    <property type="protein sequence ID" value="GEB83438.1"/>
    <property type="molecule type" value="Genomic_DNA"/>
</dbReference>
<keyword evidence="3" id="KW-1185">Reference proteome</keyword>
<keyword evidence="1" id="KW-1133">Transmembrane helix</keyword>
<accession>A0A4Y3TNP5</accession>
<keyword evidence="1" id="KW-0472">Membrane</keyword>
<comment type="caution">
    <text evidence="2">The sequence shown here is derived from an EMBL/GenBank/DDBJ whole genome shotgun (WGS) entry which is preliminary data.</text>
</comment>
<feature type="transmembrane region" description="Helical" evidence="1">
    <location>
        <begin position="214"/>
        <end position="234"/>
    </location>
</feature>
<dbReference type="PANTHER" id="PTHR30188:SF3">
    <property type="entry name" value="ABC TRANSPORTER PERMEASE"/>
    <property type="match status" value="1"/>
</dbReference>